<keyword evidence="1" id="KW-0175">Coiled coil</keyword>
<reference evidence="2 3" key="1">
    <citation type="submission" date="2018-04" db="EMBL/GenBank/DDBJ databases">
        <title>Novel Campyloabacter and Helicobacter Species and Strains.</title>
        <authorList>
            <person name="Mannion A.J."/>
            <person name="Shen Z."/>
            <person name="Fox J.G."/>
        </authorList>
    </citation>
    <scope>NUCLEOTIDE SEQUENCE [LARGE SCALE GENOMIC DNA]</scope>
    <source>
        <strain evidence="2 3">MIT 17-337</strain>
    </source>
</reference>
<protein>
    <submittedName>
        <fullName evidence="2">Uncharacterized protein</fullName>
    </submittedName>
</protein>
<evidence type="ECO:0000256" key="1">
    <source>
        <dbReference type="SAM" id="Coils"/>
    </source>
</evidence>
<proteinExistence type="predicted"/>
<dbReference type="OrthoDB" id="5322580at2"/>
<gene>
    <name evidence="2" type="ORF">CQA53_03670</name>
</gene>
<feature type="coiled-coil region" evidence="1">
    <location>
        <begin position="213"/>
        <end position="240"/>
    </location>
</feature>
<dbReference type="EMBL" id="NXLQ01000004">
    <property type="protein sequence ID" value="RDU66545.1"/>
    <property type="molecule type" value="Genomic_DNA"/>
</dbReference>
<evidence type="ECO:0000313" key="3">
    <source>
        <dbReference type="Proteomes" id="UP000256379"/>
    </source>
</evidence>
<keyword evidence="3" id="KW-1185">Reference proteome</keyword>
<comment type="caution">
    <text evidence="2">The sequence shown here is derived from an EMBL/GenBank/DDBJ whole genome shotgun (WGS) entry which is preliminary data.</text>
</comment>
<name>A0A3D8INN1_9HELI</name>
<evidence type="ECO:0000313" key="2">
    <source>
        <dbReference type="EMBL" id="RDU66545.1"/>
    </source>
</evidence>
<dbReference type="AlphaFoldDB" id="A0A3D8INN1"/>
<sequence>MAIKLLCLSSAETSLFAKSFLQYLSKASQVEYDYAEIEPFVLSKIPFAKMKEHFCSQTPDFIMSFDGHYRYLQKEPDVPFIEMSNSVAGPIKHNRAFIKNPVEWENKVVKVEPEWYNKIIPIEDKTIYQITDSYRYVYLRSLVAEYLKNPVKKELPFAFYIPDWNTHTDDILQNIYRYLDFCRQDQCGLHVVLSKAVLDSGDLSLEEKYKAKRKSIDATLKTIKDEIKKFNKEYEEEGLKGIITDNTNYEKDLLKYNIRLLSIEPSSTTWLESLYLLKAKGVACNKIRLVFANGQRFPGTDDFDKALPEVEKYFKEELMRRDKHSTLGQIFTTTDRFFHFLGFQENFALHIDFDKIAKILANSENTQVQ</sequence>
<dbReference type="Proteomes" id="UP000256379">
    <property type="component" value="Unassembled WGS sequence"/>
</dbReference>
<accession>A0A3D8INN1</accession>
<organism evidence="2 3">
    <name type="scientific">Helicobacter didelphidarum</name>
    <dbReference type="NCBI Taxonomy" id="2040648"/>
    <lineage>
        <taxon>Bacteria</taxon>
        <taxon>Pseudomonadati</taxon>
        <taxon>Campylobacterota</taxon>
        <taxon>Epsilonproteobacteria</taxon>
        <taxon>Campylobacterales</taxon>
        <taxon>Helicobacteraceae</taxon>
        <taxon>Helicobacter</taxon>
    </lineage>
</organism>
<dbReference type="RefSeq" id="WP_115542667.1">
    <property type="nucleotide sequence ID" value="NZ_NXLQ01000004.1"/>
</dbReference>